<protein>
    <submittedName>
        <fullName evidence="2">Uncharacterized protein</fullName>
    </submittedName>
</protein>
<sequence length="130" mass="14821">MDSEIMEKESEEGSCSNASTTTNVAENLPSLKGPSLCYTPRGTKEFILCCPPELKPTLGKFLFEIPRQYVLHRWTKEAMKKPIFGLQNLLDGAEKDKKQKLVGDLWTSKKSRKAAKRLHIYRKQHQLLTA</sequence>
<evidence type="ECO:0000256" key="1">
    <source>
        <dbReference type="SAM" id="MobiDB-lite"/>
    </source>
</evidence>
<reference evidence="2" key="1">
    <citation type="journal article" date="2017" name="Nature">
        <title>The genome of Chenopodium quinoa.</title>
        <authorList>
            <person name="Jarvis D.E."/>
            <person name="Ho Y.S."/>
            <person name="Lightfoot D.J."/>
            <person name="Schmoeckel S.M."/>
            <person name="Li B."/>
            <person name="Borm T.J.A."/>
            <person name="Ohyanagi H."/>
            <person name="Mineta K."/>
            <person name="Michell C.T."/>
            <person name="Saber N."/>
            <person name="Kharbatia N.M."/>
            <person name="Rupper R.R."/>
            <person name="Sharp A.R."/>
            <person name="Dally N."/>
            <person name="Boughton B.A."/>
            <person name="Woo Y.H."/>
            <person name="Gao G."/>
            <person name="Schijlen E.G.W.M."/>
            <person name="Guo X."/>
            <person name="Momin A.A."/>
            <person name="Negrao S."/>
            <person name="Al-Babili S."/>
            <person name="Gehring C."/>
            <person name="Roessner U."/>
            <person name="Jung C."/>
            <person name="Murphy K."/>
            <person name="Arold S.T."/>
            <person name="Gojobori T."/>
            <person name="van der Linden C.G."/>
            <person name="van Loo E.N."/>
            <person name="Jellen E.N."/>
            <person name="Maughan P.J."/>
            <person name="Tester M."/>
        </authorList>
    </citation>
    <scope>NUCLEOTIDE SEQUENCE [LARGE SCALE GENOMIC DNA]</scope>
    <source>
        <strain evidence="2">cv. PI 614886</strain>
    </source>
</reference>
<reference evidence="2" key="2">
    <citation type="submission" date="2021-03" db="UniProtKB">
        <authorList>
            <consortium name="EnsemblPlants"/>
        </authorList>
    </citation>
    <scope>IDENTIFICATION</scope>
</reference>
<dbReference type="EnsemblPlants" id="AUR62035957-RA">
    <property type="protein sequence ID" value="AUR62035957-RA:cds"/>
    <property type="gene ID" value="AUR62035957"/>
</dbReference>
<keyword evidence="3" id="KW-1185">Reference proteome</keyword>
<dbReference type="Proteomes" id="UP000596660">
    <property type="component" value="Unplaced"/>
</dbReference>
<name>A0A803MVN0_CHEQI</name>
<evidence type="ECO:0000313" key="2">
    <source>
        <dbReference type="EnsemblPlants" id="AUR62035957-RA:cds"/>
    </source>
</evidence>
<feature type="compositionally biased region" description="Polar residues" evidence="1">
    <location>
        <begin position="13"/>
        <end position="25"/>
    </location>
</feature>
<dbReference type="AlphaFoldDB" id="A0A803MVN0"/>
<feature type="region of interest" description="Disordered" evidence="1">
    <location>
        <begin position="1"/>
        <end position="33"/>
    </location>
</feature>
<dbReference type="Gramene" id="AUR62035957-RA">
    <property type="protein sequence ID" value="AUR62035957-RA:cds"/>
    <property type="gene ID" value="AUR62035957"/>
</dbReference>
<accession>A0A803MVN0</accession>
<organism evidence="2 3">
    <name type="scientific">Chenopodium quinoa</name>
    <name type="common">Quinoa</name>
    <dbReference type="NCBI Taxonomy" id="63459"/>
    <lineage>
        <taxon>Eukaryota</taxon>
        <taxon>Viridiplantae</taxon>
        <taxon>Streptophyta</taxon>
        <taxon>Embryophyta</taxon>
        <taxon>Tracheophyta</taxon>
        <taxon>Spermatophyta</taxon>
        <taxon>Magnoliopsida</taxon>
        <taxon>eudicotyledons</taxon>
        <taxon>Gunneridae</taxon>
        <taxon>Pentapetalae</taxon>
        <taxon>Caryophyllales</taxon>
        <taxon>Chenopodiaceae</taxon>
        <taxon>Chenopodioideae</taxon>
        <taxon>Atripliceae</taxon>
        <taxon>Chenopodium</taxon>
    </lineage>
</organism>
<evidence type="ECO:0000313" key="3">
    <source>
        <dbReference type="Proteomes" id="UP000596660"/>
    </source>
</evidence>
<proteinExistence type="predicted"/>